<evidence type="ECO:0000256" key="1">
    <source>
        <dbReference type="SAM" id="Phobius"/>
    </source>
</evidence>
<keyword evidence="1" id="KW-0472">Membrane</keyword>
<keyword evidence="1" id="KW-0812">Transmembrane</keyword>
<dbReference type="GeneID" id="41701415"/>
<feature type="transmembrane region" description="Helical" evidence="1">
    <location>
        <begin position="361"/>
        <end position="382"/>
    </location>
</feature>
<reference evidence="2" key="1">
    <citation type="journal article" date="2021" name="Virus">
        <title>The discovery, distribution and diversity of DNA viruses associated with Drosophila melanogaster in Europe.</title>
        <authorList>
            <person name="Wallace M.A."/>
            <person name="Coffman K.A."/>
            <person name="Gilbert C."/>
            <person name="Ravindran S."/>
            <person name="Albery G.F."/>
            <person name="Abbott J."/>
            <person name="Argyridou E."/>
            <person name="Bellosta P."/>
            <person name="Betancourt A.J."/>
            <person name="Colinet H."/>
            <person name="Eric K."/>
            <person name="Glaser-Schmitt A."/>
            <person name="Grath S."/>
            <person name="Jelic M."/>
            <person name="Kankare M."/>
            <person name="Kozeretska I."/>
            <person name="Loeschcke V."/>
            <person name="Montchamp-Moreau C."/>
            <person name="Ometto L."/>
            <person name="Onder B.S."/>
            <person name="Orengo D.J."/>
            <person name="Parsch J."/>
            <person name="Pascual M."/>
            <person name="Patenkovic A."/>
            <person name="Puerma E."/>
            <person name="Ritchie M.G."/>
            <person name="Rota-Stabelli O."/>
            <person name="Schou M.F."/>
            <person name="Serga S.V."/>
            <person name="Stamenkovic-Radak M."/>
            <person name="Tanaskovic M."/>
            <person name="Veselinovic M.S."/>
            <person name="Vieira J."/>
            <person name="Vieira C.P."/>
            <person name="Kapun M."/>
            <person name="Flatt T."/>
            <person name="Gonzalez J."/>
            <person name="Staubach F."/>
            <person name="Obbard D.J."/>
        </authorList>
    </citation>
    <scope>NUCLEOTIDE SEQUENCE</scope>
    <source>
        <strain evidence="2">DrosEU28 Tomelloso 2015</strain>
    </source>
</reference>
<proteinExistence type="predicted"/>
<dbReference type="KEGG" id="vg:41701415"/>
<dbReference type="Proteomes" id="UP000289333">
    <property type="component" value="Segment"/>
</dbReference>
<keyword evidence="3" id="KW-1185">Reference proteome</keyword>
<accession>A0A2H4T2V2</accession>
<dbReference type="RefSeq" id="YP_009553453.1">
    <property type="nucleotide sequence ID" value="NC_040789.1"/>
</dbReference>
<organism evidence="2">
    <name type="scientific">Tomelloso virus</name>
    <dbReference type="NCBI Taxonomy" id="2053981"/>
    <lineage>
        <taxon>Viruses</taxon>
        <taxon>Viruses incertae sedis</taxon>
        <taxon>Naldaviricetes</taxon>
        <taxon>Lefavirales</taxon>
        <taxon>Nudiviridae</taxon>
        <taxon>Alphanudivirus</taxon>
        <taxon>Alphanudivirus alterdromelanogasteris</taxon>
    </lineage>
</organism>
<evidence type="ECO:0000313" key="3">
    <source>
        <dbReference type="Proteomes" id="UP000289333"/>
    </source>
</evidence>
<dbReference type="OrthoDB" id="9758at10239"/>
<protein>
    <submittedName>
        <fullName evidence="2">Odv-e56</fullName>
    </submittedName>
</protein>
<dbReference type="EMBL" id="KY457233">
    <property type="protein sequence ID" value="ATY70199.1"/>
    <property type="molecule type" value="Genomic_DNA"/>
</dbReference>
<keyword evidence="1" id="KW-1133">Transmembrane helix</keyword>
<sequence length="404" mass="43678">MAPLPIKSFLKDLKSLAKATVSEAEELVKGFKSDIKSLDEVVTTLTPSKNKYGFIELSENQVGLVNEVMRQGDLRELIRISAKDIPFTSADSKAFKTLVADTPELKYKDVTDTAASNKKSYPQLNLTEAEIPNMSKTAAKDVKKVENNLFKYFKKGTTIALTLGAVYVAVDWLTKTTEKRKGCFMLTTLNNKTTSCKVQAYSCIGSGGDLCTTSLNYYNTTLVLIKVATLDDTNELKIKVAAAAKVNVSDVNANLAKIIDNSYEAVDAVISSATTKPSFTICEITHPDVEKGVVPSCRMCTPSDNPISTTYIDPSQYPDNVTFNCVINPSLLDTIADAAINTGKDLLSGVSSGLMTLLKPLLIVAVVIIVLIIVATIGLKVIKGLGEKKPAPPQQYATQQPMQV</sequence>
<name>A0A2H4T2V2_9VIRU</name>
<evidence type="ECO:0000313" key="2">
    <source>
        <dbReference type="EMBL" id="ATY70199.1"/>
    </source>
</evidence>